<evidence type="ECO:0000313" key="4">
    <source>
        <dbReference type="Proteomes" id="UP000319852"/>
    </source>
</evidence>
<dbReference type="EMBL" id="CP036263">
    <property type="protein sequence ID" value="QDS99834.1"/>
    <property type="molecule type" value="Genomic_DNA"/>
</dbReference>
<dbReference type="KEGG" id="amob:HG15A2_31650"/>
<proteinExistence type="predicted"/>
<dbReference type="RefSeq" id="WP_145060998.1">
    <property type="nucleotide sequence ID" value="NZ_CP036263.1"/>
</dbReference>
<keyword evidence="2" id="KW-0732">Signal</keyword>
<feature type="chain" id="PRO_5022152413" evidence="2">
    <location>
        <begin position="22"/>
        <end position="228"/>
    </location>
</feature>
<evidence type="ECO:0000313" key="3">
    <source>
        <dbReference type="EMBL" id="QDS99834.1"/>
    </source>
</evidence>
<sequence precursor="true">MFRTLALTAVTATLAASSATAQVVSYHHHSTVAGDYLGGYAEAVHAEGLNVRNRAYAYRVLVAAEREREALRQERDTAYRYESELDRKEIARRAEINRERRRLKAEQLNEDAQYLLEDVQNRRHIWPEALREPQYAGHRLQIESILRDWDTGYPGDRRSLEIVVTELRDQLDATTTADHLSHRDAVSTLRQLEVLALRRDYVTAEQPAAGRVASRLPARLTDTHLASE</sequence>
<dbReference type="Proteomes" id="UP000319852">
    <property type="component" value="Chromosome"/>
</dbReference>
<name>A0A517MY85_9BACT</name>
<gene>
    <name evidence="3" type="ORF">HG15A2_31650</name>
</gene>
<protein>
    <submittedName>
        <fullName evidence="3">Uncharacterized protein</fullName>
    </submittedName>
</protein>
<feature type="signal peptide" evidence="2">
    <location>
        <begin position="1"/>
        <end position="21"/>
    </location>
</feature>
<feature type="coiled-coil region" evidence="1">
    <location>
        <begin position="61"/>
        <end position="122"/>
    </location>
</feature>
<evidence type="ECO:0000256" key="1">
    <source>
        <dbReference type="SAM" id="Coils"/>
    </source>
</evidence>
<evidence type="ECO:0000256" key="2">
    <source>
        <dbReference type="SAM" id="SignalP"/>
    </source>
</evidence>
<dbReference type="AlphaFoldDB" id="A0A517MY85"/>
<organism evidence="3 4">
    <name type="scientific">Adhaeretor mobilis</name>
    <dbReference type="NCBI Taxonomy" id="1930276"/>
    <lineage>
        <taxon>Bacteria</taxon>
        <taxon>Pseudomonadati</taxon>
        <taxon>Planctomycetota</taxon>
        <taxon>Planctomycetia</taxon>
        <taxon>Pirellulales</taxon>
        <taxon>Lacipirellulaceae</taxon>
        <taxon>Adhaeretor</taxon>
    </lineage>
</organism>
<keyword evidence="1" id="KW-0175">Coiled coil</keyword>
<keyword evidence="4" id="KW-1185">Reference proteome</keyword>
<accession>A0A517MY85</accession>
<reference evidence="3 4" key="1">
    <citation type="submission" date="2019-02" db="EMBL/GenBank/DDBJ databases">
        <title>Deep-cultivation of Planctomycetes and their phenomic and genomic characterization uncovers novel biology.</title>
        <authorList>
            <person name="Wiegand S."/>
            <person name="Jogler M."/>
            <person name="Boedeker C."/>
            <person name="Pinto D."/>
            <person name="Vollmers J."/>
            <person name="Rivas-Marin E."/>
            <person name="Kohn T."/>
            <person name="Peeters S.H."/>
            <person name="Heuer A."/>
            <person name="Rast P."/>
            <person name="Oberbeckmann S."/>
            <person name="Bunk B."/>
            <person name="Jeske O."/>
            <person name="Meyerdierks A."/>
            <person name="Storesund J.E."/>
            <person name="Kallscheuer N."/>
            <person name="Luecker S."/>
            <person name="Lage O.M."/>
            <person name="Pohl T."/>
            <person name="Merkel B.J."/>
            <person name="Hornburger P."/>
            <person name="Mueller R.-W."/>
            <person name="Bruemmer F."/>
            <person name="Labrenz M."/>
            <person name="Spormann A.M."/>
            <person name="Op den Camp H."/>
            <person name="Overmann J."/>
            <person name="Amann R."/>
            <person name="Jetten M.S.M."/>
            <person name="Mascher T."/>
            <person name="Medema M.H."/>
            <person name="Devos D.P."/>
            <person name="Kaster A.-K."/>
            <person name="Ovreas L."/>
            <person name="Rohde M."/>
            <person name="Galperin M.Y."/>
            <person name="Jogler C."/>
        </authorList>
    </citation>
    <scope>NUCLEOTIDE SEQUENCE [LARGE SCALE GENOMIC DNA]</scope>
    <source>
        <strain evidence="3 4">HG15A2</strain>
    </source>
</reference>